<feature type="transmembrane region" description="Helical" evidence="1">
    <location>
        <begin position="115"/>
        <end position="139"/>
    </location>
</feature>
<feature type="transmembrane region" description="Helical" evidence="1">
    <location>
        <begin position="16"/>
        <end position="34"/>
    </location>
</feature>
<dbReference type="Pfam" id="PF11318">
    <property type="entry name" value="DUF3120"/>
    <property type="match status" value="1"/>
</dbReference>
<keyword evidence="1" id="KW-0472">Membrane</keyword>
<feature type="transmembrane region" description="Helical" evidence="1">
    <location>
        <begin position="89"/>
        <end position="108"/>
    </location>
</feature>
<feature type="transmembrane region" description="Helical" evidence="1">
    <location>
        <begin position="193"/>
        <end position="214"/>
    </location>
</feature>
<keyword evidence="3" id="KW-1185">Reference proteome</keyword>
<evidence type="ECO:0000313" key="2">
    <source>
        <dbReference type="EMBL" id="PSI00949.1"/>
    </source>
</evidence>
<comment type="caution">
    <text evidence="2">The sequence shown here is derived from an EMBL/GenBank/DDBJ whole genome shotgun (WGS) entry which is preliminary data.</text>
</comment>
<proteinExistence type="predicted"/>
<dbReference type="AlphaFoldDB" id="A0A2P7ECU1"/>
<name>A0A2P7ECU1_9SYNE</name>
<dbReference type="InterPro" id="IPR021468">
    <property type="entry name" value="DUF3120"/>
</dbReference>
<organism evidence="2 3">
    <name type="scientific">Synechococcus lacustris str. Tous</name>
    <dbReference type="NCBI Taxonomy" id="1910958"/>
    <lineage>
        <taxon>Bacteria</taxon>
        <taxon>Bacillati</taxon>
        <taxon>Cyanobacteriota</taxon>
        <taxon>Cyanophyceae</taxon>
        <taxon>Synechococcales</taxon>
        <taxon>Synechococcaceae</taxon>
        <taxon>Synechococcus</taxon>
    </lineage>
</organism>
<protein>
    <submittedName>
        <fullName evidence="2">DUF3120 domain-containing protein</fullName>
    </submittedName>
</protein>
<dbReference type="Proteomes" id="UP000240206">
    <property type="component" value="Unassembled WGS sequence"/>
</dbReference>
<keyword evidence="1" id="KW-1133">Transmembrane helix</keyword>
<dbReference type="EMBL" id="PXVC01000061">
    <property type="protein sequence ID" value="PSI00949.1"/>
    <property type="molecule type" value="Genomic_DNA"/>
</dbReference>
<evidence type="ECO:0000313" key="3">
    <source>
        <dbReference type="Proteomes" id="UP000240206"/>
    </source>
</evidence>
<feature type="transmembrane region" description="Helical" evidence="1">
    <location>
        <begin position="64"/>
        <end position="83"/>
    </location>
</feature>
<feature type="transmembrane region" description="Helical" evidence="1">
    <location>
        <begin position="159"/>
        <end position="181"/>
    </location>
</feature>
<gene>
    <name evidence="2" type="ORF">C7K08_10480</name>
</gene>
<evidence type="ECO:0000256" key="1">
    <source>
        <dbReference type="SAM" id="Phobius"/>
    </source>
</evidence>
<dbReference type="STRING" id="1910958.BTM30_03175"/>
<sequence length="222" mass="23981">MLWLPRQFQLPLKNQISAPLLAALLVCLPVFLQAPLVRHQPALASIFTLLLLAIGILKRGTWGNLLVGFSGSWLAGCVFWGWLRLHPLWHLPVEAFALPIAVAGLWGPWRQAGQFYLGALLGTACTDAAMALCGVMPLWPQVLEAEPAAAQQLLAEAAALVLQPSHLLVVATFAVGMLCFSRWLWLKGQGCRVVAACLATTLLVDGIFLFLALLSPQFSGLV</sequence>
<reference evidence="3" key="1">
    <citation type="submission" date="2018-03" db="EMBL/GenBank/DDBJ databases">
        <title>Ecological and genomic features of two cosmopolitan and abundant freshwater picocyanobacteria.</title>
        <authorList>
            <person name="Cabello-Yeves P.J."/>
            <person name="Picazo A."/>
            <person name="Camacho A."/>
            <person name="Callieri C."/>
            <person name="Rosselli R."/>
            <person name="Roda-Garcia J."/>
            <person name="Coutinho F.H."/>
            <person name="Rodriguez-Valera F."/>
        </authorList>
    </citation>
    <scope>NUCLEOTIDE SEQUENCE [LARGE SCALE GENOMIC DNA]</scope>
    <source>
        <strain evidence="3">Tous</strain>
    </source>
</reference>
<accession>A0A2P7ECU1</accession>
<keyword evidence="1" id="KW-0812">Transmembrane</keyword>